<dbReference type="PRINTS" id="PR00719">
    <property type="entry name" value="LMWPTPASE"/>
</dbReference>
<dbReference type="InterPro" id="IPR052995">
    <property type="entry name" value="LMW-PTP"/>
</dbReference>
<keyword evidence="2" id="KW-0378">Hydrolase</keyword>
<accession>A0A940IG04</accession>
<dbReference type="SUPFAM" id="SSF52788">
    <property type="entry name" value="Phosphotyrosine protein phosphatases I"/>
    <property type="match status" value="1"/>
</dbReference>
<protein>
    <submittedName>
        <fullName evidence="5">Low molecular weight phosphotyrosine protein phosphatase</fullName>
    </submittedName>
</protein>
<organism evidence="5 6">
    <name type="scientific">Candidatus Cryptobacteroides gallistercoris</name>
    <dbReference type="NCBI Taxonomy" id="2840765"/>
    <lineage>
        <taxon>Bacteria</taxon>
        <taxon>Pseudomonadati</taxon>
        <taxon>Bacteroidota</taxon>
        <taxon>Bacteroidia</taxon>
        <taxon>Bacteroidales</taxon>
        <taxon>Candidatus Cryptobacteroides</taxon>
    </lineage>
</organism>
<feature type="active site" evidence="3">
    <location>
        <position position="21"/>
    </location>
</feature>
<dbReference type="SMART" id="SM00226">
    <property type="entry name" value="LMWPc"/>
    <property type="match status" value="1"/>
</dbReference>
<name>A0A940IG04_9BACT</name>
<comment type="similarity">
    <text evidence="1">Belongs to the low molecular weight phosphotyrosine protein phosphatase family.</text>
</comment>
<evidence type="ECO:0000256" key="2">
    <source>
        <dbReference type="ARBA" id="ARBA00022801"/>
    </source>
</evidence>
<dbReference type="InterPro" id="IPR036196">
    <property type="entry name" value="Ptyr_pPase_sf"/>
</dbReference>
<reference evidence="5" key="2">
    <citation type="journal article" date="2021" name="PeerJ">
        <title>Extensive microbial diversity within the chicken gut microbiome revealed by metagenomics and culture.</title>
        <authorList>
            <person name="Gilroy R."/>
            <person name="Ravi A."/>
            <person name="Getino M."/>
            <person name="Pursley I."/>
            <person name="Horton D.L."/>
            <person name="Alikhan N.F."/>
            <person name="Baker D."/>
            <person name="Gharbi K."/>
            <person name="Hall N."/>
            <person name="Watson M."/>
            <person name="Adriaenssens E.M."/>
            <person name="Foster-Nyarko E."/>
            <person name="Jarju S."/>
            <person name="Secka A."/>
            <person name="Antonio M."/>
            <person name="Oren A."/>
            <person name="Chaudhuri R.R."/>
            <person name="La Ragione R."/>
            <person name="Hildebrand F."/>
            <person name="Pallen M.J."/>
        </authorList>
    </citation>
    <scope>NUCLEOTIDE SEQUENCE</scope>
    <source>
        <strain evidence="5">F1-3629</strain>
    </source>
</reference>
<reference evidence="5" key="1">
    <citation type="submission" date="2020-10" db="EMBL/GenBank/DDBJ databases">
        <authorList>
            <person name="Gilroy R."/>
        </authorList>
    </citation>
    <scope>NUCLEOTIDE SEQUENCE</scope>
    <source>
        <strain evidence="5">F1-3629</strain>
    </source>
</reference>
<evidence type="ECO:0000313" key="5">
    <source>
        <dbReference type="EMBL" id="MBO8453430.1"/>
    </source>
</evidence>
<dbReference type="GO" id="GO:0004725">
    <property type="term" value="F:protein tyrosine phosphatase activity"/>
    <property type="evidence" value="ECO:0007669"/>
    <property type="project" value="InterPro"/>
</dbReference>
<feature type="active site" description="Nucleophile" evidence="3">
    <location>
        <position position="15"/>
    </location>
</feature>
<sequence>MTASDKKPYKILFVCLGNICRSPAAQGVLQSIIDRAGRAGEFLVDSAGTYSGHQGDLPDRRMREAASCRGYALTHRARPVSSLDFLDFDLIIAMDDNNYTDLMHLAPSVESSRKVKRMAGYLTGHSISYIPDPYYMGRDGFELVLDLLENACGNLYRSLLSEEDR</sequence>
<dbReference type="PANTHER" id="PTHR47439">
    <property type="entry name" value="LOW MOLECULAR WEIGHT PHOSPHOTYROSINE PROTEIN PHOSPHATASE-RELATED"/>
    <property type="match status" value="1"/>
</dbReference>
<dbReference type="InterPro" id="IPR023485">
    <property type="entry name" value="Ptyr_pPase"/>
</dbReference>
<evidence type="ECO:0000256" key="1">
    <source>
        <dbReference type="ARBA" id="ARBA00011063"/>
    </source>
</evidence>
<evidence type="ECO:0000313" key="6">
    <source>
        <dbReference type="Proteomes" id="UP000771749"/>
    </source>
</evidence>
<dbReference type="InterPro" id="IPR017867">
    <property type="entry name" value="Tyr_phospatase_low_mol_wt"/>
</dbReference>
<proteinExistence type="inferred from homology"/>
<feature type="domain" description="Phosphotyrosine protein phosphatase I" evidence="4">
    <location>
        <begin position="9"/>
        <end position="158"/>
    </location>
</feature>
<dbReference type="Proteomes" id="UP000771749">
    <property type="component" value="Unassembled WGS sequence"/>
</dbReference>
<evidence type="ECO:0000256" key="3">
    <source>
        <dbReference type="PIRSR" id="PIRSR617867-1"/>
    </source>
</evidence>
<feature type="active site" description="Proton donor" evidence="3">
    <location>
        <position position="132"/>
    </location>
</feature>
<dbReference type="Pfam" id="PF01451">
    <property type="entry name" value="LMWPc"/>
    <property type="match status" value="1"/>
</dbReference>
<dbReference type="PANTHER" id="PTHR47439:SF1">
    <property type="entry name" value="ACID PHOSPHATASE"/>
    <property type="match status" value="1"/>
</dbReference>
<dbReference type="Gene3D" id="3.40.50.2300">
    <property type="match status" value="1"/>
</dbReference>
<dbReference type="EMBL" id="JADIMJ010000029">
    <property type="protein sequence ID" value="MBO8453430.1"/>
    <property type="molecule type" value="Genomic_DNA"/>
</dbReference>
<gene>
    <name evidence="5" type="ORF">IAC07_01750</name>
</gene>
<dbReference type="AlphaFoldDB" id="A0A940IG04"/>
<dbReference type="CDD" id="cd16343">
    <property type="entry name" value="LMWPTP"/>
    <property type="match status" value="1"/>
</dbReference>
<evidence type="ECO:0000259" key="4">
    <source>
        <dbReference type="SMART" id="SM00226"/>
    </source>
</evidence>
<comment type="caution">
    <text evidence="5">The sequence shown here is derived from an EMBL/GenBank/DDBJ whole genome shotgun (WGS) entry which is preliminary data.</text>
</comment>